<organism evidence="1">
    <name type="scientific">Streptomyces sp. R39</name>
    <dbReference type="NCBI Taxonomy" id="3238631"/>
    <lineage>
        <taxon>Bacteria</taxon>
        <taxon>Bacillati</taxon>
        <taxon>Actinomycetota</taxon>
        <taxon>Actinomycetes</taxon>
        <taxon>Kitasatosporales</taxon>
        <taxon>Streptomycetaceae</taxon>
        <taxon>Streptomyces</taxon>
    </lineage>
</organism>
<dbReference type="EMBL" id="CP163441">
    <property type="protein sequence ID" value="XDQ49876.1"/>
    <property type="molecule type" value="Genomic_DNA"/>
</dbReference>
<protein>
    <submittedName>
        <fullName evidence="1">Uncharacterized protein</fullName>
    </submittedName>
</protein>
<dbReference type="RefSeq" id="WP_369228405.1">
    <property type="nucleotide sequence ID" value="NZ_CP163441.1"/>
</dbReference>
<sequence>METVRNHNPPGEFLRARRELVRPEDAGFVLLHLHHLGRPARQVPPRLDQSAEQ</sequence>
<name>A0AB39R570_9ACTN</name>
<dbReference type="AlphaFoldDB" id="A0AB39R570"/>
<accession>A0AB39R570</accession>
<proteinExistence type="predicted"/>
<evidence type="ECO:0000313" key="1">
    <source>
        <dbReference type="EMBL" id="XDQ49876.1"/>
    </source>
</evidence>
<reference evidence="1" key="1">
    <citation type="submission" date="2024-07" db="EMBL/GenBank/DDBJ databases">
        <authorList>
            <person name="Yu S.T."/>
        </authorList>
    </citation>
    <scope>NUCLEOTIDE SEQUENCE</scope>
    <source>
        <strain evidence="1">R39</strain>
    </source>
</reference>
<gene>
    <name evidence="1" type="ORF">AB5J52_47540</name>
</gene>